<gene>
    <name evidence="1" type="ORF">BPOR_1800g00010</name>
</gene>
<dbReference type="EMBL" id="PQXO01001790">
    <property type="protein sequence ID" value="TGO80230.1"/>
    <property type="molecule type" value="Genomic_DNA"/>
</dbReference>
<keyword evidence="2" id="KW-1185">Reference proteome</keyword>
<sequence>MEWRSFSTFHDTKHGVSYALTPNVEMYGMSRTLFNRGFKMNPRSADSSREDPGELISIQQRYFENRVETEIEAKTSRRQVEKVINRGVKDALIVRLHVCERFHITASCRIMHAS</sequence>
<dbReference type="Proteomes" id="UP000297280">
    <property type="component" value="Unassembled WGS sequence"/>
</dbReference>
<accession>A0A4Z1K819</accession>
<name>A0A4Z1K819_9HELO</name>
<reference evidence="1 2" key="1">
    <citation type="submission" date="2017-12" db="EMBL/GenBank/DDBJ databases">
        <title>Comparative genomics of Botrytis spp.</title>
        <authorList>
            <person name="Valero-Jimenez C.A."/>
            <person name="Tapia P."/>
            <person name="Veloso J."/>
            <person name="Silva-Moreno E."/>
            <person name="Staats M."/>
            <person name="Valdes J.H."/>
            <person name="Van Kan J.A.L."/>
        </authorList>
    </citation>
    <scope>NUCLEOTIDE SEQUENCE [LARGE SCALE GENOMIC DNA]</scope>
    <source>
        <strain evidence="1 2">MUCL3349</strain>
    </source>
</reference>
<organism evidence="1 2">
    <name type="scientific">Botrytis porri</name>
    <dbReference type="NCBI Taxonomy" id="87229"/>
    <lineage>
        <taxon>Eukaryota</taxon>
        <taxon>Fungi</taxon>
        <taxon>Dikarya</taxon>
        <taxon>Ascomycota</taxon>
        <taxon>Pezizomycotina</taxon>
        <taxon>Leotiomycetes</taxon>
        <taxon>Helotiales</taxon>
        <taxon>Sclerotiniaceae</taxon>
        <taxon>Botrytis</taxon>
    </lineage>
</organism>
<evidence type="ECO:0000313" key="2">
    <source>
        <dbReference type="Proteomes" id="UP000297280"/>
    </source>
</evidence>
<protein>
    <submittedName>
        <fullName evidence="1">Uncharacterized protein</fullName>
    </submittedName>
</protein>
<comment type="caution">
    <text evidence="1">The sequence shown here is derived from an EMBL/GenBank/DDBJ whole genome shotgun (WGS) entry which is preliminary data.</text>
</comment>
<proteinExistence type="predicted"/>
<dbReference type="AlphaFoldDB" id="A0A4Z1K819"/>
<evidence type="ECO:0000313" key="1">
    <source>
        <dbReference type="EMBL" id="TGO80230.1"/>
    </source>
</evidence>